<organism evidence="10 11">
    <name type="scientific">Blautia obeum</name>
    <dbReference type="NCBI Taxonomy" id="40520"/>
    <lineage>
        <taxon>Bacteria</taxon>
        <taxon>Bacillati</taxon>
        <taxon>Bacillota</taxon>
        <taxon>Clostridia</taxon>
        <taxon>Lachnospirales</taxon>
        <taxon>Lachnospiraceae</taxon>
        <taxon>Blautia</taxon>
    </lineage>
</organism>
<reference evidence="10 11" key="1">
    <citation type="submission" date="2018-02" db="EMBL/GenBank/DDBJ databases">
        <title>Complete genome sequencing of Faecalibacterium prausnitzii strains isolated from the human gut.</title>
        <authorList>
            <person name="Fitzgerald B.C."/>
            <person name="Shkoporov A.N."/>
            <person name="Ross P.R."/>
            <person name="Hill C."/>
        </authorList>
    </citation>
    <scope>NUCLEOTIDE SEQUENCE [LARGE SCALE GENOMIC DNA]</scope>
    <source>
        <strain evidence="10 11">APC942/31-1</strain>
    </source>
</reference>
<keyword evidence="7 8" id="KW-0249">Electron transport</keyword>
<dbReference type="InterPro" id="IPR029039">
    <property type="entry name" value="Flavoprotein-like_sf"/>
</dbReference>
<dbReference type="GO" id="GO:0016651">
    <property type="term" value="F:oxidoreductase activity, acting on NAD(P)H"/>
    <property type="evidence" value="ECO:0007669"/>
    <property type="project" value="UniProtKB-ARBA"/>
</dbReference>
<feature type="domain" description="Flavodoxin-like" evidence="9">
    <location>
        <begin position="4"/>
        <end position="141"/>
    </location>
</feature>
<evidence type="ECO:0000313" key="10">
    <source>
        <dbReference type="EMBL" id="RCH42199.1"/>
    </source>
</evidence>
<evidence type="ECO:0000259" key="9">
    <source>
        <dbReference type="PROSITE" id="PS50902"/>
    </source>
</evidence>
<comment type="similarity">
    <text evidence="3 8">Belongs to the flavodoxin family.</text>
</comment>
<dbReference type="PANTHER" id="PTHR42809">
    <property type="entry name" value="FLAVODOXIN 2"/>
    <property type="match status" value="1"/>
</dbReference>
<protein>
    <recommendedName>
        <fullName evidence="8">Flavodoxin</fullName>
    </recommendedName>
</protein>
<dbReference type="AlphaFoldDB" id="A0A367FX31"/>
<dbReference type="Pfam" id="PF00258">
    <property type="entry name" value="Flavodoxin_1"/>
    <property type="match status" value="1"/>
</dbReference>
<comment type="function">
    <text evidence="2 8">Low-potential electron donor to a number of redox enzymes.</text>
</comment>
<proteinExistence type="inferred from homology"/>
<evidence type="ECO:0000313" key="11">
    <source>
        <dbReference type="Proteomes" id="UP000253208"/>
    </source>
</evidence>
<dbReference type="InterPro" id="IPR008254">
    <property type="entry name" value="Flavodoxin/NO_synth"/>
</dbReference>
<comment type="caution">
    <text evidence="10">The sequence shown here is derived from an EMBL/GenBank/DDBJ whole genome shotgun (WGS) entry which is preliminary data.</text>
</comment>
<keyword evidence="6 8" id="KW-0288">FMN</keyword>
<dbReference type="NCBIfam" id="TIGR01753">
    <property type="entry name" value="flav_short"/>
    <property type="match status" value="1"/>
</dbReference>
<dbReference type="PROSITE" id="PS50902">
    <property type="entry name" value="FLAVODOXIN_LIKE"/>
    <property type="match status" value="1"/>
</dbReference>
<dbReference type="Gene3D" id="3.40.50.360">
    <property type="match status" value="1"/>
</dbReference>
<keyword evidence="5 8" id="KW-0285">Flavoprotein</keyword>
<name>A0A367FX31_9FIRM</name>
<evidence type="ECO:0000256" key="1">
    <source>
        <dbReference type="ARBA" id="ARBA00001917"/>
    </source>
</evidence>
<gene>
    <name evidence="10" type="ORF">C4886_14875</name>
</gene>
<evidence type="ECO:0000256" key="2">
    <source>
        <dbReference type="ARBA" id="ARBA00003297"/>
    </source>
</evidence>
<dbReference type="GO" id="GO:0009055">
    <property type="term" value="F:electron transfer activity"/>
    <property type="evidence" value="ECO:0007669"/>
    <property type="project" value="UniProtKB-UniRule"/>
</dbReference>
<evidence type="ECO:0000256" key="7">
    <source>
        <dbReference type="ARBA" id="ARBA00022982"/>
    </source>
</evidence>
<evidence type="ECO:0000256" key="5">
    <source>
        <dbReference type="ARBA" id="ARBA00022630"/>
    </source>
</evidence>
<dbReference type="EMBL" id="PSQG01000025">
    <property type="protein sequence ID" value="RCH42199.1"/>
    <property type="molecule type" value="Genomic_DNA"/>
</dbReference>
<evidence type="ECO:0000256" key="4">
    <source>
        <dbReference type="ARBA" id="ARBA00022448"/>
    </source>
</evidence>
<dbReference type="Proteomes" id="UP000253208">
    <property type="component" value="Unassembled WGS sequence"/>
</dbReference>
<keyword evidence="4 8" id="KW-0813">Transport</keyword>
<dbReference type="InterPro" id="IPR050619">
    <property type="entry name" value="Flavodoxin"/>
</dbReference>
<evidence type="ECO:0000256" key="3">
    <source>
        <dbReference type="ARBA" id="ARBA00005267"/>
    </source>
</evidence>
<dbReference type="GO" id="GO:0010181">
    <property type="term" value="F:FMN binding"/>
    <property type="evidence" value="ECO:0007669"/>
    <property type="project" value="UniProtKB-UniRule"/>
</dbReference>
<sequence length="141" mass="14963">MSKVGIIYWSSTGNTEAMAQAVEEGAKAAGADVEIMEVADADVDKALSYDVLALGCPAMGDEELEEGEFEPFFSDLEGKLSGKKVALFGSYDWGDGEWMRTWCGRAKDAGAELVDDEGLIVNNTPDDEGLAACRELGGKLA</sequence>
<dbReference type="RefSeq" id="WP_015526387.1">
    <property type="nucleotide sequence ID" value="NZ_PSQG01000025.1"/>
</dbReference>
<dbReference type="PROSITE" id="PS00201">
    <property type="entry name" value="FLAVODOXIN"/>
    <property type="match status" value="1"/>
</dbReference>
<evidence type="ECO:0000256" key="6">
    <source>
        <dbReference type="ARBA" id="ARBA00022643"/>
    </source>
</evidence>
<dbReference type="InterPro" id="IPR010087">
    <property type="entry name" value="Flav_short"/>
</dbReference>
<evidence type="ECO:0000256" key="8">
    <source>
        <dbReference type="RuleBase" id="RU367037"/>
    </source>
</evidence>
<dbReference type="InterPro" id="IPR001226">
    <property type="entry name" value="Flavodoxin_CS"/>
</dbReference>
<dbReference type="SUPFAM" id="SSF52218">
    <property type="entry name" value="Flavoproteins"/>
    <property type="match status" value="1"/>
</dbReference>
<accession>A0A367FX31</accession>
<comment type="cofactor">
    <cofactor evidence="1 8">
        <name>FMN</name>
        <dbReference type="ChEBI" id="CHEBI:58210"/>
    </cofactor>
</comment>
<dbReference type="PANTHER" id="PTHR42809:SF1">
    <property type="entry name" value="FLAVODOXIN 1"/>
    <property type="match status" value="1"/>
</dbReference>